<evidence type="ECO:0000313" key="1">
    <source>
        <dbReference type="EMBL" id="KIM41747.1"/>
    </source>
</evidence>
<reference evidence="1 2" key="1">
    <citation type="submission" date="2014-04" db="EMBL/GenBank/DDBJ databases">
        <authorList>
            <consortium name="DOE Joint Genome Institute"/>
            <person name="Kuo A."/>
            <person name="Gay G."/>
            <person name="Dore J."/>
            <person name="Kohler A."/>
            <person name="Nagy L.G."/>
            <person name="Floudas D."/>
            <person name="Copeland A."/>
            <person name="Barry K.W."/>
            <person name="Cichocki N."/>
            <person name="Veneault-Fourrey C."/>
            <person name="LaButti K."/>
            <person name="Lindquist E.A."/>
            <person name="Lipzen A."/>
            <person name="Lundell T."/>
            <person name="Morin E."/>
            <person name="Murat C."/>
            <person name="Sun H."/>
            <person name="Tunlid A."/>
            <person name="Henrissat B."/>
            <person name="Grigoriev I.V."/>
            <person name="Hibbett D.S."/>
            <person name="Martin F."/>
            <person name="Nordberg H.P."/>
            <person name="Cantor M.N."/>
            <person name="Hua S.X."/>
        </authorList>
    </citation>
    <scope>NUCLEOTIDE SEQUENCE [LARGE SCALE GENOMIC DNA]</scope>
    <source>
        <strain evidence="2">h7</strain>
    </source>
</reference>
<keyword evidence="2" id="KW-1185">Reference proteome</keyword>
<dbReference type="SUPFAM" id="SSF52540">
    <property type="entry name" value="P-loop containing nucleoside triphosphate hydrolases"/>
    <property type="match status" value="1"/>
</dbReference>
<dbReference type="Proteomes" id="UP000053424">
    <property type="component" value="Unassembled WGS sequence"/>
</dbReference>
<dbReference type="OrthoDB" id="3009604at2759"/>
<dbReference type="AlphaFoldDB" id="A0A0C2YL51"/>
<protein>
    <submittedName>
        <fullName evidence="1">Uncharacterized protein</fullName>
    </submittedName>
</protein>
<organism evidence="1 2">
    <name type="scientific">Hebeloma cylindrosporum</name>
    <dbReference type="NCBI Taxonomy" id="76867"/>
    <lineage>
        <taxon>Eukaryota</taxon>
        <taxon>Fungi</taxon>
        <taxon>Dikarya</taxon>
        <taxon>Basidiomycota</taxon>
        <taxon>Agaricomycotina</taxon>
        <taxon>Agaricomycetes</taxon>
        <taxon>Agaricomycetidae</taxon>
        <taxon>Agaricales</taxon>
        <taxon>Agaricineae</taxon>
        <taxon>Hymenogastraceae</taxon>
        <taxon>Hebeloma</taxon>
    </lineage>
</organism>
<gene>
    <name evidence="1" type="ORF">M413DRAFT_27332</name>
</gene>
<proteinExistence type="predicted"/>
<name>A0A0C2YL51_HEBCY</name>
<dbReference type="Gene3D" id="3.40.50.300">
    <property type="entry name" value="P-loop containing nucleotide triphosphate hydrolases"/>
    <property type="match status" value="1"/>
</dbReference>
<accession>A0A0C2YL51</accession>
<dbReference type="EMBL" id="KN831779">
    <property type="protein sequence ID" value="KIM41747.1"/>
    <property type="molecule type" value="Genomic_DNA"/>
</dbReference>
<dbReference type="InterPro" id="IPR027417">
    <property type="entry name" value="P-loop_NTPase"/>
</dbReference>
<sequence>MAINKVRKLNGLVEGEILLFQVDVPICSNFNVLDLKRLAWEDRKGGLLGDYGVENLVLLKVNTTVELKPFRTLSERVPRLDADAFEPLDDASAKVSSIFPLEKISDVFLDFVVRFVPESLLRMLTGLHEQISLLPDNPTYYSNPAHVIELPFPSINEIPERFTVSPNSSISFMGRACFDTIWQGFLAVKETPWCRQSLYLYGSKGYGKTHLLLALACLLVRHGHHVVYLPDCRAMLHAPVTYIRNALLFALADPASSMYRARIYHCETLQALARVCNELRYALGGPTLCFVVDEIDIFKPEPGDSRDELKFKYDVRSGLAEIAYGHFEIGSSMANYQSSMRMPDMEHQNIPLLGGLTTEEMSFWWKHHAPLFTKFTVADKQRIEDLTGCLPVLLETFVAHPGDPLAALEPGIWDEPPLSTVIYETMDFAQETLRSNLNNEWWVCLFSPGHVSMPTPFAPHSFNDTFVPAMNACLTPPGGYISNPNIIDHRYFYVDDKHRGHYTCGLAREAIIQFFRLCGEDNSLWLNSQTMKSCRNNPSALGFTVEHLVISKIAERGLHSDDFNTPPAEIVAFASGSTSLSKDRAWGYYVPLKFNRKVVDVVFASIDQEQRTARVVGIQITVSKQLKDAEAAFFAELDRWLCELGGFKVETSFVWIYEGNRDRAEIEVALIEEGEGSTL</sequence>
<dbReference type="STRING" id="686832.A0A0C2YL51"/>
<evidence type="ECO:0000313" key="2">
    <source>
        <dbReference type="Proteomes" id="UP000053424"/>
    </source>
</evidence>
<reference evidence="2" key="2">
    <citation type="submission" date="2015-01" db="EMBL/GenBank/DDBJ databases">
        <title>Evolutionary Origins and Diversification of the Mycorrhizal Mutualists.</title>
        <authorList>
            <consortium name="DOE Joint Genome Institute"/>
            <consortium name="Mycorrhizal Genomics Consortium"/>
            <person name="Kohler A."/>
            <person name="Kuo A."/>
            <person name="Nagy L.G."/>
            <person name="Floudas D."/>
            <person name="Copeland A."/>
            <person name="Barry K.W."/>
            <person name="Cichocki N."/>
            <person name="Veneault-Fourrey C."/>
            <person name="LaButti K."/>
            <person name="Lindquist E.A."/>
            <person name="Lipzen A."/>
            <person name="Lundell T."/>
            <person name="Morin E."/>
            <person name="Murat C."/>
            <person name="Riley R."/>
            <person name="Ohm R."/>
            <person name="Sun H."/>
            <person name="Tunlid A."/>
            <person name="Henrissat B."/>
            <person name="Grigoriev I.V."/>
            <person name="Hibbett D.S."/>
            <person name="Martin F."/>
        </authorList>
    </citation>
    <scope>NUCLEOTIDE SEQUENCE [LARGE SCALE GENOMIC DNA]</scope>
    <source>
        <strain evidence="2">h7</strain>
    </source>
</reference>
<dbReference type="HOGENOM" id="CLU_404922_0_0_1"/>